<dbReference type="EMBL" id="CP002598">
    <property type="protein sequence ID" value="AEA29070.1"/>
    <property type="molecule type" value="Genomic_DNA"/>
</dbReference>
<feature type="region of interest" description="Disordered" evidence="1">
    <location>
        <begin position="117"/>
        <end position="190"/>
    </location>
</feature>
<organism evidence="2 3">
    <name type="scientific">Pseudonocardia dioxanivorans (strain ATCC 55486 / DSM 44775 / JCM 13855 / CB1190)</name>
    <dbReference type="NCBI Taxonomy" id="675635"/>
    <lineage>
        <taxon>Bacteria</taxon>
        <taxon>Bacillati</taxon>
        <taxon>Actinomycetota</taxon>
        <taxon>Actinomycetes</taxon>
        <taxon>Pseudonocardiales</taxon>
        <taxon>Pseudonocardiaceae</taxon>
        <taxon>Pseudonocardia</taxon>
    </lineage>
</organism>
<proteinExistence type="predicted"/>
<feature type="compositionally biased region" description="Polar residues" evidence="1">
    <location>
        <begin position="169"/>
        <end position="178"/>
    </location>
</feature>
<sequence>MEAKRAWHAPSEWAYHRDIADRESELWERQCGRQGCDESTGISRMTLCKRRPRGWASSSLIQSPRLLTPRSSLSWTSASVRKFSGTHMHRLPVVAGVGHSPGRMTGRVVRRCLLSATNVASPRKEKRPTGGQDRSGATSGRIPEKNDWQGTNERRTRPGYRIDPAPATATESGRSSAPSVRVAQRGHLPR</sequence>
<geneLocation type="plasmid" evidence="2 3">
    <name>pPSED03</name>
</geneLocation>
<evidence type="ECO:0000313" key="2">
    <source>
        <dbReference type="EMBL" id="AEA29070.1"/>
    </source>
</evidence>
<dbReference type="Proteomes" id="UP000007809">
    <property type="component" value="Plasmid pPSED03"/>
</dbReference>
<feature type="compositionally biased region" description="Basic and acidic residues" evidence="1">
    <location>
        <begin position="142"/>
        <end position="156"/>
    </location>
</feature>
<dbReference type="KEGG" id="pdx:Psed_7013"/>
<dbReference type="HOGENOM" id="CLU_1426919_0_0_11"/>
<gene>
    <name evidence="2" type="ordered locus">Psed_7013</name>
</gene>
<evidence type="ECO:0000256" key="1">
    <source>
        <dbReference type="SAM" id="MobiDB-lite"/>
    </source>
</evidence>
<keyword evidence="3" id="KW-1185">Reference proteome</keyword>
<dbReference type="AlphaFoldDB" id="F2L797"/>
<name>F2L797_PSEUX</name>
<keyword evidence="2" id="KW-0614">Plasmid</keyword>
<accession>F2L797</accession>
<evidence type="ECO:0000313" key="3">
    <source>
        <dbReference type="Proteomes" id="UP000007809"/>
    </source>
</evidence>
<protein>
    <submittedName>
        <fullName evidence="2">Uncharacterized protein</fullName>
    </submittedName>
</protein>
<reference evidence="2 3" key="1">
    <citation type="journal article" date="2011" name="J. Bacteriol.">
        <title>Genome sequence of the 1,4-dioxane-degrading Pseudonocardia dioxanivorans strain CB1190.</title>
        <authorList>
            <person name="Sales C.M."/>
            <person name="Mahendra S."/>
            <person name="Grostern A."/>
            <person name="Parales R.E."/>
            <person name="Goodwin L.A."/>
            <person name="Woyke T."/>
            <person name="Nolan M."/>
            <person name="Lapidus A."/>
            <person name="Chertkov O."/>
            <person name="Ovchinnikova G."/>
            <person name="Sczyrba A."/>
            <person name="Alvarez-Cohen L."/>
        </authorList>
    </citation>
    <scope>NUCLEOTIDE SEQUENCE [LARGE SCALE GENOMIC DNA]</scope>
    <source>
        <strain evidence="3">ATCC 55486 / DSM 44775 / JCM 13855 / CB1190</strain>
    </source>
</reference>